<feature type="transmembrane region" description="Helical" evidence="12">
    <location>
        <begin position="467"/>
        <end position="490"/>
    </location>
</feature>
<feature type="transmembrane region" description="Helical" evidence="12">
    <location>
        <begin position="588"/>
        <end position="605"/>
    </location>
</feature>
<protein>
    <recommendedName>
        <fullName evidence="4 12">GPI ethanolamine phosphate transferase 1</fullName>
        <ecNumber evidence="12">2.-.-.-</ecNumber>
    </recommendedName>
</protein>
<organism evidence="15 16">
    <name type="scientific">Manduca sexta</name>
    <name type="common">Tobacco hawkmoth</name>
    <name type="synonym">Tobacco hornworm</name>
    <dbReference type="NCBI Taxonomy" id="7130"/>
    <lineage>
        <taxon>Eukaryota</taxon>
        <taxon>Metazoa</taxon>
        <taxon>Ecdysozoa</taxon>
        <taxon>Arthropoda</taxon>
        <taxon>Hexapoda</taxon>
        <taxon>Insecta</taxon>
        <taxon>Pterygota</taxon>
        <taxon>Neoptera</taxon>
        <taxon>Endopterygota</taxon>
        <taxon>Lepidoptera</taxon>
        <taxon>Glossata</taxon>
        <taxon>Ditrysia</taxon>
        <taxon>Bombycoidea</taxon>
        <taxon>Sphingidae</taxon>
        <taxon>Sphinginae</taxon>
        <taxon>Sphingini</taxon>
        <taxon>Manduca</taxon>
    </lineage>
</organism>
<feature type="transmembrane region" description="Helical" evidence="12">
    <location>
        <begin position="705"/>
        <end position="723"/>
    </location>
</feature>
<feature type="transmembrane region" description="Helical" evidence="12">
    <location>
        <begin position="559"/>
        <end position="576"/>
    </location>
</feature>
<evidence type="ECO:0000256" key="12">
    <source>
        <dbReference type="RuleBase" id="RU367138"/>
    </source>
</evidence>
<feature type="transmembrane region" description="Helical" evidence="12">
    <location>
        <begin position="425"/>
        <end position="446"/>
    </location>
</feature>
<evidence type="ECO:0000259" key="14">
    <source>
        <dbReference type="Pfam" id="PF04987"/>
    </source>
</evidence>
<dbReference type="EMBL" id="JH668280">
    <property type="protein sequence ID" value="KAG6440451.1"/>
    <property type="molecule type" value="Genomic_DNA"/>
</dbReference>
<evidence type="ECO:0000256" key="5">
    <source>
        <dbReference type="ARBA" id="ARBA00022502"/>
    </source>
</evidence>
<evidence type="ECO:0000256" key="8">
    <source>
        <dbReference type="ARBA" id="ARBA00022824"/>
    </source>
</evidence>
<dbReference type="InterPro" id="IPR037671">
    <property type="entry name" value="PIGN_N"/>
</dbReference>
<feature type="transmembrane region" description="Helical" evidence="12">
    <location>
        <begin position="649"/>
        <end position="668"/>
    </location>
</feature>
<reference evidence="15" key="2">
    <citation type="submission" date="2020-12" db="EMBL/GenBank/DDBJ databases">
        <authorList>
            <person name="Kanost M."/>
        </authorList>
    </citation>
    <scope>NUCLEOTIDE SEQUENCE</scope>
</reference>
<dbReference type="PANTHER" id="PTHR12250:SF0">
    <property type="entry name" value="GPI ETHANOLAMINE PHOSPHATE TRANSFERASE 1"/>
    <property type="match status" value="1"/>
</dbReference>
<feature type="chain" id="PRO_5037598502" description="GPI ethanolamine phosphate transferase 1" evidence="13">
    <location>
        <begin position="22"/>
        <end position="936"/>
    </location>
</feature>
<name>A0A922CBR1_MANSE</name>
<dbReference type="SUPFAM" id="SSF53649">
    <property type="entry name" value="Alkaline phosphatase-like"/>
    <property type="match status" value="1"/>
</dbReference>
<keyword evidence="8 12" id="KW-0256">Endoplasmic reticulum</keyword>
<sequence length="936" mass="107329">MFFVGLFIHLIFLFSIFDIYFKSPIVKDVVPYQPKHEAVADRLVLFIVDGLRAESFVNYTTMPYMRSVANSIGRWGISNTQVPTESRPGHVAVIAGFYEDPSAVAKGWKENPVDFDSVFNQTKHTWCWGAYDIVNIFTKGHDDHITGNVFDPYDSSFSTSQNTTLLDAWVFHSVSDLFLSAKKNEEEADKLSKKKIIFFLHLLGTDTSGHTHKPKTPNFLTQLRYVDEGIKEVEKVIREYYGDDGKTTFLMTSDHGMTDWGSHGSGDDHETQTPYVVWGAGINTIYNGGTSDPATLSMSLDHRLDLNQADLAPLMSTILSIPVPVNSIGEVRIELLNMTLSNKALAVYSNSRQLAAQYNKKRLDIETDAISYIYQPYNPLTRDKYDEIISFTEKLVLEENFEQLILFSEEIIRLSLAGLRYYHNYYQGPLLILVTLSFMGWIAYLLKIVLTQKINVDPGSPNFKRTLRFYGVPVTELLNIIFSILCFTSFCIVCVQNLPMQYYVYFLMPILLWWYALSPLHVWIKAIRKLKENKSTYTLFVEIISYIVGSFAMGLSFTYRWMLSIPLLGMAVWPFMSSSGKHLNKKLLPAWSCGCLALSIFSFMPVVGKNVYIELVVIAGLFWLAMIAIYTKSVLLNKRKDKDEYRREIILNIIQMVLLIISLQNIYVQSKRFDNGTPVSTWYQIIAWFIAVLCFIIPVTFSRRLICRLFALNTSILNFYLLLSVSHEGLFMVALILNIMSWIYIEFKLLRLKNVKIIECSFESEQDDKKGGFPVIERSINNEDFRRAFFFILYIILAFFGTGNIASLNSFEVRWVTCFITSFHPFVITTLILLKTLAPFLVVACGFRAVQCLTKAPVGYLNIVVLMYSNIMGIHLLYKVKNTGSWLEIGTSISHYVIVQVITLFIVLINQIARLMTDFSSYSFVKRLLKTRKKYE</sequence>
<feature type="transmembrane region" description="Helical" evidence="12">
    <location>
        <begin position="729"/>
        <end position="747"/>
    </location>
</feature>
<dbReference type="Gene3D" id="3.40.720.10">
    <property type="entry name" value="Alkaline Phosphatase, subunit A"/>
    <property type="match status" value="1"/>
</dbReference>
<comment type="pathway">
    <text evidence="2 12">Glycolipid biosynthesis; glycosylphosphatidylinositol-anchor biosynthesis.</text>
</comment>
<dbReference type="GO" id="GO:0005789">
    <property type="term" value="C:endoplasmic reticulum membrane"/>
    <property type="evidence" value="ECO:0007669"/>
    <property type="project" value="UniProtKB-SubCell"/>
</dbReference>
<evidence type="ECO:0000256" key="2">
    <source>
        <dbReference type="ARBA" id="ARBA00004687"/>
    </source>
</evidence>
<reference evidence="15" key="1">
    <citation type="journal article" date="2016" name="Insect Biochem. Mol. Biol.">
        <title>Multifaceted biological insights from a draft genome sequence of the tobacco hornworm moth, Manduca sexta.</title>
        <authorList>
            <person name="Kanost M.R."/>
            <person name="Arrese E.L."/>
            <person name="Cao X."/>
            <person name="Chen Y.R."/>
            <person name="Chellapilla S."/>
            <person name="Goldsmith M.R."/>
            <person name="Grosse-Wilde E."/>
            <person name="Heckel D.G."/>
            <person name="Herndon N."/>
            <person name="Jiang H."/>
            <person name="Papanicolaou A."/>
            <person name="Qu J."/>
            <person name="Soulages J.L."/>
            <person name="Vogel H."/>
            <person name="Walters J."/>
            <person name="Waterhouse R.M."/>
            <person name="Ahn S.J."/>
            <person name="Almeida F.C."/>
            <person name="An C."/>
            <person name="Aqrawi P."/>
            <person name="Bretschneider A."/>
            <person name="Bryant W.B."/>
            <person name="Bucks S."/>
            <person name="Chao H."/>
            <person name="Chevignon G."/>
            <person name="Christen J.M."/>
            <person name="Clarke D.F."/>
            <person name="Dittmer N.T."/>
            <person name="Ferguson L.C.F."/>
            <person name="Garavelou S."/>
            <person name="Gordon K.H.J."/>
            <person name="Gunaratna R.T."/>
            <person name="Han Y."/>
            <person name="Hauser F."/>
            <person name="He Y."/>
            <person name="Heidel-Fischer H."/>
            <person name="Hirsh A."/>
            <person name="Hu Y."/>
            <person name="Jiang H."/>
            <person name="Kalra D."/>
            <person name="Klinner C."/>
            <person name="Konig C."/>
            <person name="Kovar C."/>
            <person name="Kroll A.R."/>
            <person name="Kuwar S.S."/>
            <person name="Lee S.L."/>
            <person name="Lehman R."/>
            <person name="Li K."/>
            <person name="Li Z."/>
            <person name="Liang H."/>
            <person name="Lovelace S."/>
            <person name="Lu Z."/>
            <person name="Mansfield J.H."/>
            <person name="McCulloch K.J."/>
            <person name="Mathew T."/>
            <person name="Morton B."/>
            <person name="Muzny D.M."/>
            <person name="Neunemann D."/>
            <person name="Ongeri F."/>
            <person name="Pauchet Y."/>
            <person name="Pu L.L."/>
            <person name="Pyrousis I."/>
            <person name="Rao X.J."/>
            <person name="Redding A."/>
            <person name="Roesel C."/>
            <person name="Sanchez-Gracia A."/>
            <person name="Schaack S."/>
            <person name="Shukla A."/>
            <person name="Tetreau G."/>
            <person name="Wang Y."/>
            <person name="Xiong G.H."/>
            <person name="Traut W."/>
            <person name="Walsh T.K."/>
            <person name="Worley K.C."/>
            <person name="Wu D."/>
            <person name="Wu W."/>
            <person name="Wu Y.Q."/>
            <person name="Zhang X."/>
            <person name="Zou Z."/>
            <person name="Zucker H."/>
            <person name="Briscoe A.D."/>
            <person name="Burmester T."/>
            <person name="Clem R.J."/>
            <person name="Feyereisen R."/>
            <person name="Grimmelikhuijzen C.J.P."/>
            <person name="Hamodrakas S.J."/>
            <person name="Hansson B.S."/>
            <person name="Huguet E."/>
            <person name="Jermiin L.S."/>
            <person name="Lan Q."/>
            <person name="Lehman H.K."/>
            <person name="Lorenzen M."/>
            <person name="Merzendorfer H."/>
            <person name="Michalopoulos I."/>
            <person name="Morton D.B."/>
            <person name="Muthukrishnan S."/>
            <person name="Oakeshott J.G."/>
            <person name="Palmer W."/>
            <person name="Park Y."/>
            <person name="Passarelli A.L."/>
            <person name="Rozas J."/>
            <person name="Schwartz L.M."/>
            <person name="Smith W."/>
            <person name="Southgate A."/>
            <person name="Vilcinskas A."/>
            <person name="Vogt R."/>
            <person name="Wang P."/>
            <person name="Werren J."/>
            <person name="Yu X.Q."/>
            <person name="Zhou J.J."/>
            <person name="Brown S.J."/>
            <person name="Scherer S.E."/>
            <person name="Richards S."/>
            <person name="Blissard G.W."/>
        </authorList>
    </citation>
    <scope>NUCLEOTIDE SEQUENCE</scope>
</reference>
<keyword evidence="16" id="KW-1185">Reference proteome</keyword>
<feature type="transmembrane region" description="Helical" evidence="12">
    <location>
        <begin position="536"/>
        <end position="553"/>
    </location>
</feature>
<dbReference type="EC" id="2.-.-.-" evidence="12"/>
<feature type="transmembrane region" description="Helical" evidence="12">
    <location>
        <begin position="826"/>
        <end position="847"/>
    </location>
</feature>
<feature type="transmembrane region" description="Helical" evidence="12">
    <location>
        <begin position="502"/>
        <end position="524"/>
    </location>
</feature>
<keyword evidence="10 12" id="KW-0472">Membrane</keyword>
<feature type="signal peptide" evidence="13">
    <location>
        <begin position="1"/>
        <end position="21"/>
    </location>
</feature>
<evidence type="ECO:0000313" key="15">
    <source>
        <dbReference type="EMBL" id="KAG6440451.1"/>
    </source>
</evidence>
<feature type="transmembrane region" description="Helical" evidence="12">
    <location>
        <begin position="611"/>
        <end position="629"/>
    </location>
</feature>
<dbReference type="InterPro" id="IPR017852">
    <property type="entry name" value="GPI_EtnP_transferase_1_C"/>
</dbReference>
<keyword evidence="7 12" id="KW-0812">Transmembrane</keyword>
<evidence type="ECO:0000256" key="1">
    <source>
        <dbReference type="ARBA" id="ARBA00004477"/>
    </source>
</evidence>
<evidence type="ECO:0000256" key="6">
    <source>
        <dbReference type="ARBA" id="ARBA00022679"/>
    </source>
</evidence>
<keyword evidence="5 12" id="KW-0337">GPI-anchor biosynthesis</keyword>
<dbReference type="Proteomes" id="UP000791440">
    <property type="component" value="Unassembled WGS sequence"/>
</dbReference>
<evidence type="ECO:0000256" key="13">
    <source>
        <dbReference type="SAM" id="SignalP"/>
    </source>
</evidence>
<comment type="function">
    <text evidence="12">Ethanolamine phosphate transferase involved in glycosylphosphatidylinositol-anchor biosynthesis. Transfers ethanolamine phosphate to the first alpha-1,4-linked mannose of the glycosylphosphatidylinositol precursor of GPI-anchor.</text>
</comment>
<proteinExistence type="inferred from homology"/>
<evidence type="ECO:0000256" key="9">
    <source>
        <dbReference type="ARBA" id="ARBA00022989"/>
    </source>
</evidence>
<dbReference type="InterPro" id="IPR002591">
    <property type="entry name" value="Phosphodiest/P_Trfase"/>
</dbReference>
<evidence type="ECO:0000256" key="3">
    <source>
        <dbReference type="ARBA" id="ARBA00008400"/>
    </source>
</evidence>
<feature type="transmembrane region" description="Helical" evidence="12">
    <location>
        <begin position="680"/>
        <end position="698"/>
    </location>
</feature>
<dbReference type="InterPro" id="IPR007070">
    <property type="entry name" value="GPI_EtnP_transferase_1"/>
</dbReference>
<evidence type="ECO:0000256" key="10">
    <source>
        <dbReference type="ARBA" id="ARBA00023136"/>
    </source>
</evidence>
<dbReference type="GO" id="GO:0051377">
    <property type="term" value="F:mannose-ethanolamine phosphotransferase activity"/>
    <property type="evidence" value="ECO:0007669"/>
    <property type="project" value="UniProtKB-UniRule"/>
</dbReference>
<dbReference type="Pfam" id="PF04987">
    <property type="entry name" value="PigN"/>
    <property type="match status" value="1"/>
</dbReference>
<keyword evidence="6 12" id="KW-0808">Transferase</keyword>
<evidence type="ECO:0000256" key="11">
    <source>
        <dbReference type="ARBA" id="ARBA00023180"/>
    </source>
</evidence>
<dbReference type="Pfam" id="PF01663">
    <property type="entry name" value="Phosphodiest"/>
    <property type="match status" value="1"/>
</dbReference>
<feature type="transmembrane region" description="Helical" evidence="12">
    <location>
        <begin position="859"/>
        <end position="878"/>
    </location>
</feature>
<dbReference type="GO" id="GO:0006506">
    <property type="term" value="P:GPI anchor biosynthetic process"/>
    <property type="evidence" value="ECO:0007669"/>
    <property type="project" value="UniProtKB-KW"/>
</dbReference>
<evidence type="ECO:0000256" key="7">
    <source>
        <dbReference type="ARBA" id="ARBA00022692"/>
    </source>
</evidence>
<keyword evidence="13" id="KW-0732">Signal</keyword>
<dbReference type="PANTHER" id="PTHR12250">
    <property type="entry name" value="PHOSPHATIDYLINOSITOL GLYCAN, CLASS N"/>
    <property type="match status" value="1"/>
</dbReference>
<dbReference type="CDD" id="cd16020">
    <property type="entry name" value="GPI_EPT_1"/>
    <property type="match status" value="1"/>
</dbReference>
<comment type="similarity">
    <text evidence="3 12">Belongs to the PIGG/PIGN/PIGO family. PIGN subfamily.</text>
</comment>
<evidence type="ECO:0000256" key="4">
    <source>
        <dbReference type="ARBA" id="ARBA00020831"/>
    </source>
</evidence>
<gene>
    <name evidence="15" type="ORF">O3G_MSEX001317</name>
</gene>
<comment type="subcellular location">
    <subcellularLocation>
        <location evidence="1 12">Endoplasmic reticulum membrane</location>
        <topology evidence="1 12">Multi-pass membrane protein</topology>
    </subcellularLocation>
</comment>
<dbReference type="AlphaFoldDB" id="A0A922CBR1"/>
<feature type="domain" description="GPI ethanolamine phosphate transferase 1 C-terminal" evidence="14">
    <location>
        <begin position="418"/>
        <end position="885"/>
    </location>
</feature>
<accession>A0A922CBR1</accession>
<feature type="transmembrane region" description="Helical" evidence="12">
    <location>
        <begin position="893"/>
        <end position="913"/>
    </location>
</feature>
<feature type="transmembrane region" description="Helical" evidence="12">
    <location>
        <begin position="788"/>
        <end position="806"/>
    </location>
</feature>
<evidence type="ECO:0000313" key="16">
    <source>
        <dbReference type="Proteomes" id="UP000791440"/>
    </source>
</evidence>
<keyword evidence="9 12" id="KW-1133">Transmembrane helix</keyword>
<keyword evidence="11" id="KW-0325">Glycoprotein</keyword>
<dbReference type="InterPro" id="IPR017850">
    <property type="entry name" value="Alkaline_phosphatase_core_sf"/>
</dbReference>
<comment type="caution">
    <text evidence="15">The sequence shown here is derived from an EMBL/GenBank/DDBJ whole genome shotgun (WGS) entry which is preliminary data.</text>
</comment>